<feature type="region of interest" description="Disordered" evidence="1">
    <location>
        <begin position="237"/>
        <end position="265"/>
    </location>
</feature>
<dbReference type="Proteomes" id="UP000282876">
    <property type="component" value="Unassembled WGS sequence"/>
</dbReference>
<evidence type="ECO:0000313" key="3">
    <source>
        <dbReference type="Proteomes" id="UP000282876"/>
    </source>
</evidence>
<dbReference type="AlphaFoldDB" id="A0A437AP79"/>
<reference evidence="2 3" key="1">
    <citation type="submission" date="2018-10" db="EMBL/GenBank/DDBJ databases">
        <title>Draft genome sequence of the microsporidian Tubulinosema ratisbonensis.</title>
        <authorList>
            <person name="Polonais V."/>
            <person name="Peyretaillade E."/>
            <person name="Niehus S."/>
            <person name="Wawrzyniak I."/>
            <person name="Franchet A."/>
            <person name="Gaspin C."/>
            <person name="Reichstadt M."/>
            <person name="Belser C."/>
            <person name="Labadie K."/>
            <person name="Delbac F."/>
            <person name="Ferrandon D."/>
        </authorList>
    </citation>
    <scope>NUCLEOTIDE SEQUENCE [LARGE SCALE GENOMIC DNA]</scope>
    <source>
        <strain evidence="2 3">Franzen</strain>
    </source>
</reference>
<feature type="compositionally biased region" description="Basic and acidic residues" evidence="1">
    <location>
        <begin position="237"/>
        <end position="246"/>
    </location>
</feature>
<name>A0A437AP79_9MICR</name>
<feature type="compositionally biased region" description="Basic and acidic residues" evidence="1">
    <location>
        <begin position="253"/>
        <end position="265"/>
    </location>
</feature>
<protein>
    <submittedName>
        <fullName evidence="2">Uncharacterized protein</fullName>
    </submittedName>
</protein>
<accession>A0A437AP79</accession>
<dbReference type="OrthoDB" id="10632731at2759"/>
<dbReference type="EMBL" id="RCSS01000095">
    <property type="protein sequence ID" value="RVD93045.1"/>
    <property type="molecule type" value="Genomic_DNA"/>
</dbReference>
<dbReference type="VEuPathDB" id="MicrosporidiaDB:TUBRATIS_004320"/>
<organism evidence="2 3">
    <name type="scientific">Tubulinosema ratisbonensis</name>
    <dbReference type="NCBI Taxonomy" id="291195"/>
    <lineage>
        <taxon>Eukaryota</taxon>
        <taxon>Fungi</taxon>
        <taxon>Fungi incertae sedis</taxon>
        <taxon>Microsporidia</taxon>
        <taxon>Tubulinosematoidea</taxon>
        <taxon>Tubulinosematidae</taxon>
        <taxon>Tubulinosema</taxon>
    </lineage>
</organism>
<gene>
    <name evidence="2" type="ORF">TUBRATIS_004320</name>
</gene>
<sequence length="480" mass="57329">MQKTKLICQEECFTKSNKKEILSLLKAHSSLTLIGNKKELLNTIFFYTKQNKKKTLVLCLKKQTFKNMLPDFIKREEISYWPESSNIILADITNFNVSKSELHYEISVAGKVKDLVMLTEPDLIVLDKFKWFSGLFNYFNKQICMIKEMTDDKFSFKIYDSNKENQTNLIYYLLINKNNLKKRSLMEEKKEEKKEHKIYVPKVNIEEIEKQFERSKPLEFRNTDRLTKDLSRVRISERGRRDDKSSFSKKSTFKKEENNSTFKKEENKTIHKKEIYIPSFKKEENNIFNFIKNDKSNINEMIDNLTEEERNIIKYMHKSIINNTNKKNNYELKKQNKILPKITFIKTDLFCEEVVKQIKPNITTLILTPDDDKDLLYLQKEIASVLRENKIKYNLRKENNLVSLNCKKKERHQMIINLGVPSLKDFKEFTKMCDEFVILIRNKEGIEEIIEYMMSNGIKVPDWLIYSEEEEEIDDSDLWN</sequence>
<proteinExistence type="predicted"/>
<comment type="caution">
    <text evidence="2">The sequence shown here is derived from an EMBL/GenBank/DDBJ whole genome shotgun (WGS) entry which is preliminary data.</text>
</comment>
<evidence type="ECO:0000313" key="2">
    <source>
        <dbReference type="EMBL" id="RVD93045.1"/>
    </source>
</evidence>
<evidence type="ECO:0000256" key="1">
    <source>
        <dbReference type="SAM" id="MobiDB-lite"/>
    </source>
</evidence>
<keyword evidence="3" id="KW-1185">Reference proteome</keyword>